<keyword evidence="4 7" id="KW-0812">Transmembrane</keyword>
<dbReference type="InterPro" id="IPR025857">
    <property type="entry name" value="MacB_PCD"/>
</dbReference>
<evidence type="ECO:0000256" key="3">
    <source>
        <dbReference type="ARBA" id="ARBA00022475"/>
    </source>
</evidence>
<evidence type="ECO:0000313" key="12">
    <source>
        <dbReference type="Proteomes" id="UP000220914"/>
    </source>
</evidence>
<keyword evidence="3" id="KW-1003">Cell membrane</keyword>
<dbReference type="PANTHER" id="PTHR30489:SF0">
    <property type="entry name" value="LIPOPROTEIN-RELEASING SYSTEM TRANSMEMBRANE PROTEIN LOLE"/>
    <property type="match status" value="1"/>
</dbReference>
<evidence type="ECO:0000259" key="9">
    <source>
        <dbReference type="Pfam" id="PF12704"/>
    </source>
</evidence>
<feature type="transmembrane region" description="Helical" evidence="7">
    <location>
        <begin position="326"/>
        <end position="352"/>
    </location>
</feature>
<reference evidence="10" key="3">
    <citation type="submission" date="2020-02" db="EMBL/GenBank/DDBJ databases">
        <authorList>
            <person name="Matsumoto Y."/>
            <person name="Motooka D."/>
            <person name="Nakamura S."/>
        </authorList>
    </citation>
    <scope>NUCLEOTIDE SEQUENCE</scope>
    <source>
        <strain evidence="10">JCM 6377</strain>
    </source>
</reference>
<evidence type="ECO:0000256" key="2">
    <source>
        <dbReference type="ARBA" id="ARBA00005236"/>
    </source>
</evidence>
<feature type="transmembrane region" description="Helical" evidence="7">
    <location>
        <begin position="515"/>
        <end position="535"/>
    </location>
</feature>
<organism evidence="11 12">
    <name type="scientific">Mycolicibacterium agri</name>
    <name type="common">Mycobacterium agri</name>
    <dbReference type="NCBI Taxonomy" id="36811"/>
    <lineage>
        <taxon>Bacteria</taxon>
        <taxon>Bacillati</taxon>
        <taxon>Actinomycetota</taxon>
        <taxon>Actinomycetes</taxon>
        <taxon>Mycobacteriales</taxon>
        <taxon>Mycobacteriaceae</taxon>
        <taxon>Mycolicibacterium</taxon>
    </lineage>
</organism>
<dbReference type="InterPro" id="IPR051447">
    <property type="entry name" value="Lipoprotein-release_system"/>
</dbReference>
<reference evidence="11 12" key="1">
    <citation type="submission" date="2017-10" db="EMBL/GenBank/DDBJ databases">
        <title>The new phylogeny of genus Mycobacterium.</title>
        <authorList>
            <person name="Tortoli E."/>
            <person name="Trovato A."/>
            <person name="Cirillo D.M."/>
        </authorList>
    </citation>
    <scope>NUCLEOTIDE SEQUENCE [LARGE SCALE GENOMIC DNA]</scope>
    <source>
        <strain evidence="11 12">CCUG37673</strain>
    </source>
</reference>
<feature type="transmembrane region" description="Helical" evidence="7">
    <location>
        <begin position="372"/>
        <end position="393"/>
    </location>
</feature>
<evidence type="ECO:0000313" key="11">
    <source>
        <dbReference type="EMBL" id="PEG40424.1"/>
    </source>
</evidence>
<sequence length="886" mass="91097">MITAWLLGLLRRRAGRLSVTAAGIAAAVALLACLGSFLSTAQHSMTARAVRSVAVDWQIEVQPDTAASAVLTAVRSTPTVTAALLVNFAKSTGFVAQTGASTQTTGPAIVLGIPPNYRAQFPGAIRTLVGAEGGVLLAQQTAANLHAAPGDTVQIGRAGMAPVALTVDGVVDLPQADSLFQNVGSPLGAQPVAPPDNVAILDQAAWHRIFDPLSAARPDLVRIQIHTALDHTLPTDPGFAYTQVSATARNLEARSAGGALVGDNLGAALDAARGDAAYARVLFVFLGVPAAVLAALLTATVVAAGSERRRHDQALLRARGASPRQLITLAAAETAVTGVLGSAAGLAIAALADMAAFGSARLGADLSTTIGWASASALAGLVIAVAAVLTPVWRDLRGATISASRADVRRTRPPRWTRLGLDFAALAASGVLYWLARRSGYQIVLAPEGVPAISVSYWTFAAPALLWIGAALLVWRLADLLLGRGWPVLAGALRPVSGSLSRIIARSLSRQRAPVARGIVLITLAVAFAASTATFNATYQAQAEVDAQLTNGADVTVTEPPGAVVGPAAGERLAAIPGVRAVEPIQHRFAYIGADLQDLYGVNPVTITHVTALQDNYFRGGTAHDLLNKLAAQPDSILVSAETVKDFQLDPGDTINLRLQDARTHQLTTIGFHYVGIVAEFPTAPKDSFFVANAGYVAQHTGSDAVGSFLVDTGGHNTTAVANRLRDVVGTTATVTDITATRGSIGSSLTAVNLAGLTRIELTFGLVLATAAGGLVLTLGLAERRRSFVIAHALGATRRHLRSFVVAEAVILIACGLAAGAVLGAALSRMLVSVLTGVFDPPPTTLTIPGIYLVATALASVAAIGVVSAATVRLARRAPLTLIGEL</sequence>
<evidence type="ECO:0000256" key="1">
    <source>
        <dbReference type="ARBA" id="ARBA00004651"/>
    </source>
</evidence>
<feature type="transmembrane region" description="Helical" evidence="7">
    <location>
        <begin position="851"/>
        <end position="872"/>
    </location>
</feature>
<evidence type="ECO:0000313" key="13">
    <source>
        <dbReference type="Proteomes" id="UP000465302"/>
    </source>
</evidence>
<evidence type="ECO:0000256" key="7">
    <source>
        <dbReference type="SAM" id="Phobius"/>
    </source>
</evidence>
<evidence type="ECO:0000256" key="5">
    <source>
        <dbReference type="ARBA" id="ARBA00022989"/>
    </source>
</evidence>
<feature type="transmembrane region" description="Helical" evidence="7">
    <location>
        <begin position="762"/>
        <end position="782"/>
    </location>
</feature>
<dbReference type="RefSeq" id="WP_097939450.1">
    <property type="nucleotide sequence ID" value="NZ_BLKS01000001.1"/>
</dbReference>
<comment type="subcellular location">
    <subcellularLocation>
        <location evidence="1">Cell membrane</location>
        <topology evidence="1">Multi-pass membrane protein</topology>
    </subcellularLocation>
</comment>
<dbReference type="PANTHER" id="PTHR30489">
    <property type="entry name" value="LIPOPROTEIN-RELEASING SYSTEM TRANSMEMBRANE PROTEIN LOLE"/>
    <property type="match status" value="1"/>
</dbReference>
<evidence type="ECO:0000256" key="6">
    <source>
        <dbReference type="ARBA" id="ARBA00023136"/>
    </source>
</evidence>
<keyword evidence="12" id="KW-1185">Reference proteome</keyword>
<keyword evidence="6 7" id="KW-0472">Membrane</keyword>
<name>A0A2A7N947_MYCAG</name>
<gene>
    <name evidence="11" type="ORF">CQY20_07545</name>
    <name evidence="10" type="ORF">MAGR_33040</name>
</gene>
<feature type="transmembrane region" description="Helical" evidence="7">
    <location>
        <begin position="803"/>
        <end position="831"/>
    </location>
</feature>
<dbReference type="GO" id="GO:0098797">
    <property type="term" value="C:plasma membrane protein complex"/>
    <property type="evidence" value="ECO:0007669"/>
    <property type="project" value="TreeGrafter"/>
</dbReference>
<feature type="transmembrane region" description="Helical" evidence="7">
    <location>
        <begin position="281"/>
        <end position="305"/>
    </location>
</feature>
<comment type="similarity">
    <text evidence="2">Belongs to the ABC-4 integral membrane protein family. LolC/E subfamily.</text>
</comment>
<dbReference type="OrthoDB" id="8036472at2"/>
<comment type="caution">
    <text evidence="11">The sequence shown here is derived from an EMBL/GenBank/DDBJ whole genome shotgun (WGS) entry which is preliminary data.</text>
</comment>
<dbReference type="InterPro" id="IPR003838">
    <property type="entry name" value="ABC3_permease_C"/>
</dbReference>
<dbReference type="Proteomes" id="UP000465302">
    <property type="component" value="Unassembled WGS sequence"/>
</dbReference>
<reference evidence="10 13" key="2">
    <citation type="journal article" date="2019" name="Emerg. Microbes Infect.">
        <title>Comprehensive subspecies identification of 175 nontuberculous mycobacteria species based on 7547 genomic profiles.</title>
        <authorList>
            <person name="Matsumoto Y."/>
            <person name="Kinjo T."/>
            <person name="Motooka D."/>
            <person name="Nabeya D."/>
            <person name="Jung N."/>
            <person name="Uechi K."/>
            <person name="Horii T."/>
            <person name="Iida T."/>
            <person name="Fujita J."/>
            <person name="Nakamura S."/>
        </authorList>
    </citation>
    <scope>NUCLEOTIDE SEQUENCE [LARGE SCALE GENOMIC DNA]</scope>
    <source>
        <strain evidence="10 13">JCM 6377</strain>
    </source>
</reference>
<feature type="transmembrane region" description="Helical" evidence="7">
    <location>
        <begin position="419"/>
        <end position="436"/>
    </location>
</feature>
<feature type="domain" description="MacB-like periplasmic core" evidence="9">
    <location>
        <begin position="19"/>
        <end position="179"/>
    </location>
</feature>
<feature type="domain" description="ABC3 transporter permease C-terminal" evidence="8">
    <location>
        <begin position="762"/>
        <end position="878"/>
    </location>
</feature>
<dbReference type="AlphaFoldDB" id="A0A2A7N947"/>
<dbReference type="Pfam" id="PF02687">
    <property type="entry name" value="FtsX"/>
    <property type="match status" value="2"/>
</dbReference>
<dbReference type="Pfam" id="PF12704">
    <property type="entry name" value="MacB_PCD"/>
    <property type="match status" value="1"/>
</dbReference>
<protein>
    <submittedName>
        <fullName evidence="11">ABC transporter permease</fullName>
    </submittedName>
</protein>
<keyword evidence="5 7" id="KW-1133">Transmembrane helix</keyword>
<feature type="domain" description="ABC3 transporter permease C-terminal" evidence="8">
    <location>
        <begin position="287"/>
        <end position="394"/>
    </location>
</feature>
<dbReference type="EMBL" id="PDCP01000010">
    <property type="protein sequence ID" value="PEG40424.1"/>
    <property type="molecule type" value="Genomic_DNA"/>
</dbReference>
<evidence type="ECO:0000259" key="8">
    <source>
        <dbReference type="Pfam" id="PF02687"/>
    </source>
</evidence>
<feature type="transmembrane region" description="Helical" evidence="7">
    <location>
        <begin position="456"/>
        <end position="475"/>
    </location>
</feature>
<evidence type="ECO:0000313" key="10">
    <source>
        <dbReference type="EMBL" id="GFG51863.1"/>
    </source>
</evidence>
<dbReference type="EMBL" id="BLKS01000001">
    <property type="protein sequence ID" value="GFG51863.1"/>
    <property type="molecule type" value="Genomic_DNA"/>
</dbReference>
<accession>A0A2A7N947</accession>
<dbReference type="GO" id="GO:0044874">
    <property type="term" value="P:lipoprotein localization to outer membrane"/>
    <property type="evidence" value="ECO:0007669"/>
    <property type="project" value="TreeGrafter"/>
</dbReference>
<dbReference type="Proteomes" id="UP000220914">
    <property type="component" value="Unassembled WGS sequence"/>
</dbReference>
<proteinExistence type="inferred from homology"/>
<evidence type="ECO:0000256" key="4">
    <source>
        <dbReference type="ARBA" id="ARBA00022692"/>
    </source>
</evidence>